<feature type="signal peptide" evidence="2">
    <location>
        <begin position="1"/>
        <end position="36"/>
    </location>
</feature>
<evidence type="ECO:0000259" key="3">
    <source>
        <dbReference type="Pfam" id="PF14016"/>
    </source>
</evidence>
<comment type="caution">
    <text evidence="4">The sequence shown here is derived from an EMBL/GenBank/DDBJ whole genome shotgun (WGS) entry which is preliminary data.</text>
</comment>
<sequence>MADRTRTPSPASRRTLAAFAVVAVLTAVLSACSPGAGPTASPTATRTAPGSPATRPSGSSTAVPVDGQCDTAKLTGSIAAGGGGAAGSVEVALVLTNGGSEPCALQGWPSVSFVGDGNGNGVQLGQSAELDRSAPHPTVRLAPGGTARAPLKVVQALNYDPSECQPQKADGFRVSPPGSATALFVKDGAFTACANASVSLLTVGALVGG</sequence>
<evidence type="ECO:0000256" key="1">
    <source>
        <dbReference type="SAM" id="MobiDB-lite"/>
    </source>
</evidence>
<dbReference type="PROSITE" id="PS51257">
    <property type="entry name" value="PROKAR_LIPOPROTEIN"/>
    <property type="match status" value="1"/>
</dbReference>
<feature type="chain" id="PRO_5039185684" description="DUF4232 domain-containing protein" evidence="2">
    <location>
        <begin position="37"/>
        <end position="209"/>
    </location>
</feature>
<dbReference type="Proteomes" id="UP000094426">
    <property type="component" value="Unassembled WGS sequence"/>
</dbReference>
<proteinExistence type="predicted"/>
<evidence type="ECO:0000313" key="4">
    <source>
        <dbReference type="EMBL" id="ODA91300.1"/>
    </source>
</evidence>
<evidence type="ECO:0000313" key="5">
    <source>
        <dbReference type="Proteomes" id="UP000094426"/>
    </source>
</evidence>
<evidence type="ECO:0000256" key="2">
    <source>
        <dbReference type="SAM" id="SignalP"/>
    </source>
</evidence>
<dbReference type="OrthoDB" id="3268346at2"/>
<dbReference type="RefSeq" id="WP_041767675.1">
    <property type="nucleotide sequence ID" value="NZ_LNZG01000001.1"/>
</dbReference>
<reference evidence="4 5" key="1">
    <citation type="submission" date="2015-11" db="EMBL/GenBank/DDBJ databases">
        <authorList>
            <person name="Zhang Y."/>
            <person name="Guo Z."/>
        </authorList>
    </citation>
    <scope>NUCLEOTIDE SEQUENCE [LARGE SCALE GENOMIC DNA]</scope>
    <source>
        <strain evidence="5">gdw1</strain>
    </source>
</reference>
<feature type="region of interest" description="Disordered" evidence="1">
    <location>
        <begin position="34"/>
        <end position="66"/>
    </location>
</feature>
<accession>A0A1E2SNG1</accession>
<gene>
    <name evidence="4" type="ORF">ATY41_01020</name>
</gene>
<name>A0A1E2SNG1_LEIXY</name>
<keyword evidence="2" id="KW-0732">Signal</keyword>
<organism evidence="4 5">
    <name type="scientific">Leifsonia xyli subsp. xyli</name>
    <dbReference type="NCBI Taxonomy" id="59736"/>
    <lineage>
        <taxon>Bacteria</taxon>
        <taxon>Bacillati</taxon>
        <taxon>Actinomycetota</taxon>
        <taxon>Actinomycetes</taxon>
        <taxon>Micrococcales</taxon>
        <taxon>Microbacteriaceae</taxon>
        <taxon>Leifsonia</taxon>
    </lineage>
</organism>
<dbReference type="EMBL" id="LNZG01000001">
    <property type="protein sequence ID" value="ODA91300.1"/>
    <property type="molecule type" value="Genomic_DNA"/>
</dbReference>
<protein>
    <recommendedName>
        <fullName evidence="3">DUF4232 domain-containing protein</fullName>
    </recommendedName>
</protein>
<dbReference type="Pfam" id="PF14016">
    <property type="entry name" value="DUF4232"/>
    <property type="match status" value="1"/>
</dbReference>
<dbReference type="AlphaFoldDB" id="A0A1E2SNG1"/>
<feature type="compositionally biased region" description="Low complexity" evidence="1">
    <location>
        <begin position="34"/>
        <end position="56"/>
    </location>
</feature>
<dbReference type="InterPro" id="IPR025326">
    <property type="entry name" value="DUF4232"/>
</dbReference>
<feature type="domain" description="DUF4232" evidence="3">
    <location>
        <begin position="69"/>
        <end position="205"/>
    </location>
</feature>